<protein>
    <submittedName>
        <fullName evidence="1">Uncharacterized protein</fullName>
    </submittedName>
</protein>
<dbReference type="EMBL" id="CP034209">
    <property type="protein sequence ID" value="QBZ63653.1"/>
    <property type="molecule type" value="Genomic_DNA"/>
</dbReference>
<dbReference type="AlphaFoldDB" id="A0A4P7NN09"/>
<gene>
    <name evidence="1" type="ORF">PoMZ_05339</name>
</gene>
<name>A0A4P7NN09_PYROR</name>
<proteinExistence type="predicted"/>
<sequence length="194" mass="21854">MWLLSHLQLPKPGSPKWPHLRVWARGVHDVASNLCQKLGNRRLCCQDADWNPFPEMQAGRTKIISANAGRQLDGDATNKVLAGAYFHPTASIRPQVSRVRKTPLTQPQTRRTHLSSKQVDQFWMDRYAGDLPVYTGNSLIALYGAKIYAKNSPGLANISDLSRHEAGQADNHNSREHRLLVYGYLHLYIMSNAD</sequence>
<evidence type="ECO:0000313" key="1">
    <source>
        <dbReference type="EMBL" id="QBZ63653.1"/>
    </source>
</evidence>
<organism evidence="1 2">
    <name type="scientific">Pyricularia oryzae</name>
    <name type="common">Rice blast fungus</name>
    <name type="synonym">Magnaporthe oryzae</name>
    <dbReference type="NCBI Taxonomy" id="318829"/>
    <lineage>
        <taxon>Eukaryota</taxon>
        <taxon>Fungi</taxon>
        <taxon>Dikarya</taxon>
        <taxon>Ascomycota</taxon>
        <taxon>Pezizomycotina</taxon>
        <taxon>Sordariomycetes</taxon>
        <taxon>Sordariomycetidae</taxon>
        <taxon>Magnaporthales</taxon>
        <taxon>Pyriculariaceae</taxon>
        <taxon>Pyricularia</taxon>
    </lineage>
</organism>
<reference evidence="1 2" key="1">
    <citation type="journal article" date="2019" name="Mol. Biol. Evol.">
        <title>Blast fungal genomes show frequent chromosomal changes, gene gains and losses, and effector gene turnover.</title>
        <authorList>
            <person name="Gomez Luciano L.B."/>
            <person name="Jason Tsai I."/>
            <person name="Chuma I."/>
            <person name="Tosa Y."/>
            <person name="Chen Y.H."/>
            <person name="Li J.Y."/>
            <person name="Li M.Y."/>
            <person name="Jade Lu M.Y."/>
            <person name="Nakayashiki H."/>
            <person name="Li W.H."/>
        </authorList>
    </citation>
    <scope>NUCLEOTIDE SEQUENCE [LARGE SCALE GENOMIC DNA]</scope>
    <source>
        <strain evidence="1">MZ5-1-6</strain>
    </source>
</reference>
<evidence type="ECO:0000313" key="2">
    <source>
        <dbReference type="Proteomes" id="UP000294847"/>
    </source>
</evidence>
<dbReference type="Proteomes" id="UP000294847">
    <property type="component" value="Chromosome 6"/>
</dbReference>
<accession>A0A4P7NN09</accession>